<geneLocation type="plasmid" evidence="2 3">
    <name>WDN19_con2</name>
</geneLocation>
<feature type="compositionally biased region" description="Polar residues" evidence="1">
    <location>
        <begin position="82"/>
        <end position="98"/>
    </location>
</feature>
<keyword evidence="2" id="KW-0614">Plasmid</keyword>
<dbReference type="RefSeq" id="WP_035146376.1">
    <property type="nucleotide sequence ID" value="NZ_AP024686.1"/>
</dbReference>
<gene>
    <name evidence="2" type="ORF">LTWDN19_21250</name>
</gene>
<reference evidence="2 3" key="1">
    <citation type="submission" date="2021-05" db="EMBL/GenBank/DDBJ databases">
        <title>Complete Genome Sequence of Latilactobacillus sp. Strain WDN19, a High D-Aspartate-producing Lactic Acid Bacterium Isolated from a Japanese Pickle.</title>
        <authorList>
            <person name="Kajitani K."/>
            <person name="Takahashi S."/>
        </authorList>
    </citation>
    <scope>NUCLEOTIDE SEQUENCE [LARGE SCALE GENOMIC DNA]</scope>
    <source>
        <strain evidence="2 3">WDN19</strain>
        <plasmid evidence="2 3">WDN19_con2</plasmid>
    </source>
</reference>
<dbReference type="EMBL" id="AP024686">
    <property type="protein sequence ID" value="BCX31558.1"/>
    <property type="molecule type" value="Genomic_DNA"/>
</dbReference>
<evidence type="ECO:0000313" key="3">
    <source>
        <dbReference type="Proteomes" id="UP000825100"/>
    </source>
</evidence>
<sequence length="113" mass="12938">MQKQDHVRNLSQFKIRLSEPNRLFLEEYIEKSHTVNNISEAIREILYQLDAGTNNGKLNAIGKDVSTILELIKSDKTASEIQEAQNNVSDRIQKQTSQRADKVASKPTNQWVE</sequence>
<proteinExistence type="predicted"/>
<organism evidence="2 3">
    <name type="scientific">Latilactobacillus curvatus</name>
    <name type="common">Lactobacillus curvatus</name>
    <dbReference type="NCBI Taxonomy" id="28038"/>
    <lineage>
        <taxon>Bacteria</taxon>
        <taxon>Bacillati</taxon>
        <taxon>Bacillota</taxon>
        <taxon>Bacilli</taxon>
        <taxon>Lactobacillales</taxon>
        <taxon>Lactobacillaceae</taxon>
        <taxon>Latilactobacillus</taxon>
    </lineage>
</organism>
<accession>A0ABN6GL88</accession>
<evidence type="ECO:0000256" key="1">
    <source>
        <dbReference type="SAM" id="MobiDB-lite"/>
    </source>
</evidence>
<protein>
    <submittedName>
        <fullName evidence="2">Uncharacterized protein</fullName>
    </submittedName>
</protein>
<evidence type="ECO:0000313" key="2">
    <source>
        <dbReference type="EMBL" id="BCX31558.1"/>
    </source>
</evidence>
<feature type="region of interest" description="Disordered" evidence="1">
    <location>
        <begin position="82"/>
        <end position="113"/>
    </location>
</feature>
<keyword evidence="3" id="KW-1185">Reference proteome</keyword>
<name>A0ABN6GL88_LATCU</name>
<dbReference type="Proteomes" id="UP000825100">
    <property type="component" value="Plasmid WDN19_con2"/>
</dbReference>